<dbReference type="Proteomes" id="UP000184520">
    <property type="component" value="Unassembled WGS sequence"/>
</dbReference>
<reference evidence="3" key="1">
    <citation type="submission" date="2016-11" db="EMBL/GenBank/DDBJ databases">
        <authorList>
            <person name="Varghese N."/>
            <person name="Submissions S."/>
        </authorList>
    </citation>
    <scope>NUCLEOTIDE SEQUENCE [LARGE SCALE GENOMIC DNA]</scope>
    <source>
        <strain evidence="3">CGMCC 1.8995</strain>
    </source>
</reference>
<dbReference type="RefSeq" id="WP_073325018.1">
    <property type="nucleotide sequence ID" value="NZ_FQWD01000007.1"/>
</dbReference>
<proteinExistence type="predicted"/>
<name>A0A1M5R8I7_9ALTE</name>
<dbReference type="OrthoDB" id="197869at2"/>
<dbReference type="AlphaFoldDB" id="A0A1M5R8I7"/>
<evidence type="ECO:0000313" key="3">
    <source>
        <dbReference type="Proteomes" id="UP000184520"/>
    </source>
</evidence>
<evidence type="ECO:0000256" key="1">
    <source>
        <dbReference type="SAM" id="SignalP"/>
    </source>
</evidence>
<dbReference type="EMBL" id="FQWD01000007">
    <property type="protein sequence ID" value="SHH22346.1"/>
    <property type="molecule type" value="Genomic_DNA"/>
</dbReference>
<feature type="chain" id="PRO_5012070363" description="Porin" evidence="1">
    <location>
        <begin position="24"/>
        <end position="396"/>
    </location>
</feature>
<keyword evidence="1" id="KW-0732">Signal</keyword>
<organism evidence="2 3">
    <name type="scientific">Marisediminitalea aggregata</name>
    <dbReference type="NCBI Taxonomy" id="634436"/>
    <lineage>
        <taxon>Bacteria</taxon>
        <taxon>Pseudomonadati</taxon>
        <taxon>Pseudomonadota</taxon>
        <taxon>Gammaproteobacteria</taxon>
        <taxon>Alteromonadales</taxon>
        <taxon>Alteromonadaceae</taxon>
        <taxon>Marisediminitalea</taxon>
    </lineage>
</organism>
<dbReference type="STRING" id="634436.SAMN05216361_4077"/>
<accession>A0A1M5R8I7</accession>
<evidence type="ECO:0000313" key="2">
    <source>
        <dbReference type="EMBL" id="SHH22346.1"/>
    </source>
</evidence>
<gene>
    <name evidence="2" type="ORF">SAMN05216361_4077</name>
</gene>
<feature type="signal peptide" evidence="1">
    <location>
        <begin position="1"/>
        <end position="23"/>
    </location>
</feature>
<sequence>MLLKYRLLHLLLGSVFLSSASQANELPIEISGFGKVVGGYLDDPDLAYQGYEDELSFDRQSLAAIQIDWQVMPKLSLTTQLLAHSNKNRESGVEWLYLTYEVDDQWQIRLGKQRTPFFRYSDVLNVGFAYHWVTPPQQLYNGVLFPTYDGLNVKYRFGTQDVQASLEGYWGEFNDEYNIANLTIQPDIKNFHGLIGNVRWQNLSAQLGFHSGDIDLVLEDLNGLADILQQAGYQASADSLSTNGNVEVLFAGIAYHDIDYFVEAEVIKLIGEPIVFPTSSSAYVSAGLYLPPFTIHTTLATSHASYPPRVNEIPLGLAPQVDQLAFAYNQVYASLAKDSLDSIGIGARYDLSAHFAFKADIIRLRGKQGQRSFFDNPDNSNRPAATLYQFSLEWVF</sequence>
<keyword evidence="3" id="KW-1185">Reference proteome</keyword>
<dbReference type="SUPFAM" id="SSF56935">
    <property type="entry name" value="Porins"/>
    <property type="match status" value="1"/>
</dbReference>
<evidence type="ECO:0008006" key="4">
    <source>
        <dbReference type="Google" id="ProtNLM"/>
    </source>
</evidence>
<protein>
    <recommendedName>
        <fullName evidence="4">Porin</fullName>
    </recommendedName>
</protein>